<gene>
    <name evidence="3" type="ORF">DLJ53_01530</name>
</gene>
<feature type="domain" description="DUF1468" evidence="2">
    <location>
        <begin position="7"/>
        <end position="138"/>
    </location>
</feature>
<feature type="transmembrane region" description="Helical" evidence="1">
    <location>
        <begin position="114"/>
        <end position="133"/>
    </location>
</feature>
<organism evidence="3 4">
    <name type="scientific">Acuticoccus sediminis</name>
    <dbReference type="NCBI Taxonomy" id="2184697"/>
    <lineage>
        <taxon>Bacteria</taxon>
        <taxon>Pseudomonadati</taxon>
        <taxon>Pseudomonadota</taxon>
        <taxon>Alphaproteobacteria</taxon>
        <taxon>Hyphomicrobiales</taxon>
        <taxon>Amorphaceae</taxon>
        <taxon>Acuticoccus</taxon>
    </lineage>
</organism>
<dbReference type="Proteomes" id="UP000249590">
    <property type="component" value="Unassembled WGS sequence"/>
</dbReference>
<sequence>MVDRLFAGVLFLVALGYTYIAFTAIKAPFQYDPLGPESWPQLLGIVALLCSGYLFARPEVASFGLKLPTWGRLAILVVLLFGYAELFRPAGFIVATFAFCSLLSLMLGARILPALGFGAATGVVGFFLCTRVLELNLPAGVFAAYL</sequence>
<feature type="transmembrane region" description="Helical" evidence="1">
    <location>
        <begin position="39"/>
        <end position="56"/>
    </location>
</feature>
<comment type="caution">
    <text evidence="3">The sequence shown here is derived from an EMBL/GenBank/DDBJ whole genome shotgun (WGS) entry which is preliminary data.</text>
</comment>
<keyword evidence="1" id="KW-1133">Transmembrane helix</keyword>
<dbReference type="RefSeq" id="WP_111341723.1">
    <property type="nucleotide sequence ID" value="NZ_JAIWKD010000001.1"/>
</dbReference>
<dbReference type="Pfam" id="PF07331">
    <property type="entry name" value="TctB"/>
    <property type="match status" value="1"/>
</dbReference>
<evidence type="ECO:0000259" key="2">
    <source>
        <dbReference type="Pfam" id="PF07331"/>
    </source>
</evidence>
<evidence type="ECO:0000256" key="1">
    <source>
        <dbReference type="SAM" id="Phobius"/>
    </source>
</evidence>
<name>A0A8B2NX41_9HYPH</name>
<evidence type="ECO:0000313" key="3">
    <source>
        <dbReference type="EMBL" id="RAI03230.1"/>
    </source>
</evidence>
<evidence type="ECO:0000313" key="4">
    <source>
        <dbReference type="Proteomes" id="UP000249590"/>
    </source>
</evidence>
<dbReference type="InterPro" id="IPR009936">
    <property type="entry name" value="DUF1468"/>
</dbReference>
<dbReference type="EMBL" id="QHHQ01000001">
    <property type="protein sequence ID" value="RAI03230.1"/>
    <property type="molecule type" value="Genomic_DNA"/>
</dbReference>
<keyword evidence="1" id="KW-0812">Transmembrane</keyword>
<dbReference type="OrthoDB" id="5519430at2"/>
<proteinExistence type="predicted"/>
<protein>
    <submittedName>
        <fullName evidence="3">Tripartite tricarboxylate transporter TctB family protein</fullName>
    </submittedName>
</protein>
<keyword evidence="4" id="KW-1185">Reference proteome</keyword>
<keyword evidence="1" id="KW-0472">Membrane</keyword>
<reference evidence="3 4" key="1">
    <citation type="submission" date="2018-05" db="EMBL/GenBank/DDBJ databases">
        <title>Acuticoccus sediminis sp. nov., isolated from deep-sea sediment of Indian Ocean.</title>
        <authorList>
            <person name="Liu X."/>
            <person name="Lai Q."/>
            <person name="Du Y."/>
            <person name="Sun F."/>
            <person name="Zhang X."/>
            <person name="Wang S."/>
            <person name="Shao Z."/>
        </authorList>
    </citation>
    <scope>NUCLEOTIDE SEQUENCE [LARGE SCALE GENOMIC DNA]</scope>
    <source>
        <strain evidence="3 4">PTG4-2</strain>
    </source>
</reference>
<accession>A0A8B2NX41</accession>
<feature type="transmembrane region" description="Helical" evidence="1">
    <location>
        <begin position="63"/>
        <end position="84"/>
    </location>
</feature>
<dbReference type="AlphaFoldDB" id="A0A8B2NX41"/>